<dbReference type="STRING" id="1250539.Ga0080574_TMP1179"/>
<keyword evidence="12" id="KW-1185">Reference proteome</keyword>
<keyword evidence="2 9" id="KW-1003">Cell membrane</keyword>
<dbReference type="Pfam" id="PF03799">
    <property type="entry name" value="FtsQ_DivIB_C"/>
    <property type="match status" value="1"/>
</dbReference>
<dbReference type="AlphaFoldDB" id="A0A1P8UQ34"/>
<evidence type="ECO:0000256" key="6">
    <source>
        <dbReference type="ARBA" id="ARBA00022989"/>
    </source>
</evidence>
<dbReference type="PROSITE" id="PS51779">
    <property type="entry name" value="POTRA"/>
    <property type="match status" value="1"/>
</dbReference>
<evidence type="ECO:0000256" key="3">
    <source>
        <dbReference type="ARBA" id="ARBA00022519"/>
    </source>
</evidence>
<keyword evidence="4 9" id="KW-0132">Cell division</keyword>
<dbReference type="Gene3D" id="3.40.50.11690">
    <property type="entry name" value="Cell division protein FtsQ/DivIB"/>
    <property type="match status" value="1"/>
</dbReference>
<dbReference type="EMBL" id="CP015093">
    <property type="protein sequence ID" value="APZ51513.1"/>
    <property type="molecule type" value="Genomic_DNA"/>
</dbReference>
<keyword evidence="7 9" id="KW-0472">Membrane</keyword>
<proteinExistence type="inferred from homology"/>
<dbReference type="Proteomes" id="UP000187059">
    <property type="component" value="Chromosome"/>
</dbReference>
<dbReference type="PANTHER" id="PTHR35851:SF1">
    <property type="entry name" value="CELL DIVISION PROTEIN FTSQ"/>
    <property type="match status" value="1"/>
</dbReference>
<gene>
    <name evidence="9" type="primary">ftsQ</name>
    <name evidence="11" type="ORF">Ga0080574_TMP1179</name>
</gene>
<keyword evidence="3 9" id="KW-0997">Cell inner membrane</keyword>
<dbReference type="InterPro" id="IPR005548">
    <property type="entry name" value="Cell_div_FtsQ/DivIB_C"/>
</dbReference>
<dbReference type="InterPro" id="IPR034746">
    <property type="entry name" value="POTRA"/>
</dbReference>
<evidence type="ECO:0000256" key="5">
    <source>
        <dbReference type="ARBA" id="ARBA00022692"/>
    </source>
</evidence>
<evidence type="ECO:0000313" key="11">
    <source>
        <dbReference type="EMBL" id="APZ51513.1"/>
    </source>
</evidence>
<dbReference type="GO" id="GO:0005886">
    <property type="term" value="C:plasma membrane"/>
    <property type="evidence" value="ECO:0007669"/>
    <property type="project" value="UniProtKB-SubCell"/>
</dbReference>
<keyword evidence="6 9" id="KW-1133">Transmembrane helix</keyword>
<comment type="subcellular location">
    <subcellularLocation>
        <location evidence="9">Cell inner membrane</location>
        <topology evidence="9">Single-pass type II membrane protein</topology>
    </subcellularLocation>
    <subcellularLocation>
        <location evidence="1">Membrane</location>
    </subcellularLocation>
    <text evidence="9">Localizes to the division septum.</text>
</comment>
<comment type="function">
    <text evidence="9">Essential cell division protein.</text>
</comment>
<evidence type="ECO:0000259" key="10">
    <source>
        <dbReference type="PROSITE" id="PS51779"/>
    </source>
</evidence>
<reference evidence="11 12" key="1">
    <citation type="submission" date="2016-04" db="EMBL/GenBank/DDBJ databases">
        <title>Deep-sea bacteria in the southern Pacific.</title>
        <authorList>
            <person name="Tang K."/>
        </authorList>
    </citation>
    <scope>NUCLEOTIDE SEQUENCE [LARGE SCALE GENOMIC DNA]</scope>
    <source>
        <strain evidence="11 12">JLT2014</strain>
    </source>
</reference>
<protein>
    <recommendedName>
        <fullName evidence="9">Cell division protein FtsQ</fullName>
    </recommendedName>
</protein>
<evidence type="ECO:0000313" key="12">
    <source>
        <dbReference type="Proteomes" id="UP000187059"/>
    </source>
</evidence>
<dbReference type="GO" id="GO:0032153">
    <property type="term" value="C:cell division site"/>
    <property type="evidence" value="ECO:0007669"/>
    <property type="project" value="UniProtKB-UniRule"/>
</dbReference>
<dbReference type="KEGG" id="paby:Ga0080574_TMP1179"/>
<evidence type="ECO:0000256" key="4">
    <source>
        <dbReference type="ARBA" id="ARBA00022618"/>
    </source>
</evidence>
<dbReference type="InterPro" id="IPR026579">
    <property type="entry name" value="FtsQ"/>
</dbReference>
<keyword evidence="8 9" id="KW-0131">Cell cycle</keyword>
<evidence type="ECO:0000256" key="7">
    <source>
        <dbReference type="ARBA" id="ARBA00023136"/>
    </source>
</evidence>
<feature type="domain" description="POTRA" evidence="10">
    <location>
        <begin position="82"/>
        <end position="150"/>
    </location>
</feature>
<dbReference type="InterPro" id="IPR045335">
    <property type="entry name" value="FtsQ_C_sf"/>
</dbReference>
<comment type="similarity">
    <text evidence="9">Belongs to the FtsQ/DivIB family. FtsQ subfamily.</text>
</comment>
<keyword evidence="5 9" id="KW-0812">Transmembrane</keyword>
<evidence type="ECO:0000256" key="2">
    <source>
        <dbReference type="ARBA" id="ARBA00022475"/>
    </source>
</evidence>
<name>A0A1P8UQ34_9RHOB</name>
<evidence type="ECO:0000256" key="1">
    <source>
        <dbReference type="ARBA" id="ARBA00004370"/>
    </source>
</evidence>
<dbReference type="HAMAP" id="MF_00911">
    <property type="entry name" value="FtsQ_subfam"/>
    <property type="match status" value="1"/>
</dbReference>
<dbReference type="GO" id="GO:0043093">
    <property type="term" value="P:FtsZ-dependent cytokinesis"/>
    <property type="evidence" value="ECO:0007669"/>
    <property type="project" value="UniProtKB-UniRule"/>
</dbReference>
<organism evidence="11 12">
    <name type="scientific">Salipiger abyssi</name>
    <dbReference type="NCBI Taxonomy" id="1250539"/>
    <lineage>
        <taxon>Bacteria</taxon>
        <taxon>Pseudomonadati</taxon>
        <taxon>Pseudomonadota</taxon>
        <taxon>Alphaproteobacteria</taxon>
        <taxon>Rhodobacterales</taxon>
        <taxon>Roseobacteraceae</taxon>
        <taxon>Salipiger</taxon>
    </lineage>
</organism>
<evidence type="ECO:0000256" key="8">
    <source>
        <dbReference type="ARBA" id="ARBA00023306"/>
    </source>
</evidence>
<evidence type="ECO:0000256" key="9">
    <source>
        <dbReference type="HAMAP-Rule" id="MF_00911"/>
    </source>
</evidence>
<sequence length="297" mass="32948">MQPMTETPAPQVHRPDPAPSRLKYRIERLMLTPLFRLALRVGLPALIGFGATSWYFSYEDHRTAVLDAIAGIRNQIETRPEFMVNLMAIDGASPGVSEDIREILPIDFPVSSFDLDLGLMQGAIVGLDAVESARLRIRQGGVLQIDVTERVPVALWRLRGELELLDDSGARVRPAMARSDYPELPVIAGKGADDFVAEAVELVQAAAPLAGRLRGLERIGERRWDVVLDRGQRLMLPETGAVRALERAIAMDQAVDMLSRDIAAVDLRLPRRPTLRLNGEAIGEYWRIKAMETGENQ</sequence>
<accession>A0A1P8UQ34</accession>
<dbReference type="PANTHER" id="PTHR35851">
    <property type="entry name" value="CELL DIVISION PROTEIN FTSQ"/>
    <property type="match status" value="1"/>
</dbReference>
<dbReference type="GO" id="GO:0090529">
    <property type="term" value="P:cell septum assembly"/>
    <property type="evidence" value="ECO:0007669"/>
    <property type="project" value="InterPro"/>
</dbReference>